<feature type="transmembrane region" description="Helical" evidence="4">
    <location>
        <begin position="221"/>
        <end position="245"/>
    </location>
</feature>
<evidence type="ECO:0000256" key="4">
    <source>
        <dbReference type="SAM" id="Phobius"/>
    </source>
</evidence>
<dbReference type="PANTHER" id="PTHR11360">
    <property type="entry name" value="MONOCARBOXYLATE TRANSPORTER"/>
    <property type="match status" value="1"/>
</dbReference>
<feature type="transmembrane region" description="Helical" evidence="4">
    <location>
        <begin position="169"/>
        <end position="190"/>
    </location>
</feature>
<evidence type="ECO:0000256" key="2">
    <source>
        <dbReference type="ARBA" id="ARBA00022989"/>
    </source>
</evidence>
<dbReference type="InterPro" id="IPR011701">
    <property type="entry name" value="MFS"/>
</dbReference>
<keyword evidence="7" id="KW-1185">Reference proteome</keyword>
<keyword evidence="3 4" id="KW-0472">Membrane</keyword>
<feature type="transmembrane region" description="Helical" evidence="4">
    <location>
        <begin position="340"/>
        <end position="364"/>
    </location>
</feature>
<keyword evidence="1 4" id="KW-0812">Transmembrane</keyword>
<keyword evidence="2 4" id="KW-1133">Transmembrane helix</keyword>
<dbReference type="InterPro" id="IPR050327">
    <property type="entry name" value="Proton-linked_MCT"/>
</dbReference>
<dbReference type="RefSeq" id="WP_042625007.1">
    <property type="nucleotide sequence ID" value="NZ_CP002580.1"/>
</dbReference>
<feature type="transmembrane region" description="Helical" evidence="4">
    <location>
        <begin position="284"/>
        <end position="303"/>
    </location>
</feature>
<name>A0A0B6RMI0_BURPL</name>
<sequence length="411" mass="43832">MQIRSEDAWRYRWLLVIAGGVVMGGALGVRSVQGLFLVPVTLDHGWSREAFGLAFALQNLIWGISQPFTGMIADRYGSARVIFAGSVLYALGLVVMALAASTGVYTLGTGVMVGIALSGTAFGAVYGALSRLFPPEHRSWALGISGTIGGLGQFVMVPLAQGVIDSFGWVRAIFVLAAVMLATAPLAAWLRDRPLERGAEGGQHQTIRAAVHEALTHRGFWLLNIGFFACGFQLAFVAAHMPAYLLDQGMSARQASISLAIIALANTVGTFLCGYAGGFWRRKYLLAGIYFTRVIAMALFVLLPLTPASLYVFSFVTGLIWLGTVPLTSGVVSQVFGVRYIATLFGFVFFGHQLGSFFGVWIGSLVYDAVHSYLPLWYGSMALGVVAGLVHLPINDSSVPRLSAAPAAQPA</sequence>
<dbReference type="EMBL" id="CP002580">
    <property type="protein sequence ID" value="AJK46527.1"/>
    <property type="molecule type" value="Genomic_DNA"/>
</dbReference>
<dbReference type="PROSITE" id="PS50850">
    <property type="entry name" value="MFS"/>
    <property type="match status" value="1"/>
</dbReference>
<reference evidence="7" key="1">
    <citation type="submission" date="2011-03" db="EMBL/GenBank/DDBJ databases">
        <authorList>
            <person name="Voget S."/>
            <person name="Streit W.R."/>
            <person name="Jaeger K.E."/>
            <person name="Daniel R."/>
        </authorList>
    </citation>
    <scope>NUCLEOTIDE SEQUENCE [LARGE SCALE GENOMIC DNA]</scope>
    <source>
        <strain evidence="7">PG1</strain>
    </source>
</reference>
<dbReference type="Gene3D" id="1.20.1250.20">
    <property type="entry name" value="MFS general substrate transporter like domains"/>
    <property type="match status" value="2"/>
</dbReference>
<reference evidence="6 7" key="2">
    <citation type="journal article" date="2016" name="Appl. Microbiol. Biotechnol.">
        <title>Mutations improving production and secretion of extracellular lipase by Burkholderia glumae PG1.</title>
        <authorList>
            <person name="Knapp A."/>
            <person name="Voget S."/>
            <person name="Gao R."/>
            <person name="Zaburannyi N."/>
            <person name="Krysciak D."/>
            <person name="Breuer M."/>
            <person name="Hauer B."/>
            <person name="Streit W.R."/>
            <person name="Muller R."/>
            <person name="Daniel R."/>
            <person name="Jaeger K.E."/>
        </authorList>
    </citation>
    <scope>NUCLEOTIDE SEQUENCE [LARGE SCALE GENOMIC DNA]</scope>
    <source>
        <strain evidence="6 7">PG1</strain>
    </source>
</reference>
<dbReference type="InterPro" id="IPR036259">
    <property type="entry name" value="MFS_trans_sf"/>
</dbReference>
<evidence type="ECO:0000259" key="5">
    <source>
        <dbReference type="PROSITE" id="PS50850"/>
    </source>
</evidence>
<dbReference type="CDD" id="cd17355">
    <property type="entry name" value="MFS_YcxA_like"/>
    <property type="match status" value="1"/>
</dbReference>
<dbReference type="AlphaFoldDB" id="A0A0B6RMI0"/>
<feature type="transmembrane region" description="Helical" evidence="4">
    <location>
        <begin position="141"/>
        <end position="163"/>
    </location>
</feature>
<feature type="transmembrane region" description="Helical" evidence="4">
    <location>
        <begin position="376"/>
        <end position="394"/>
    </location>
</feature>
<evidence type="ECO:0000313" key="7">
    <source>
        <dbReference type="Proteomes" id="UP000031838"/>
    </source>
</evidence>
<gene>
    <name evidence="6" type="ORF">BGL_1c20180</name>
</gene>
<protein>
    <submittedName>
        <fullName evidence="6">Major facilitator superfamily MFS-1 transporter</fullName>
    </submittedName>
</protein>
<proteinExistence type="predicted"/>
<dbReference type="PANTHER" id="PTHR11360:SF284">
    <property type="entry name" value="EG:103B4.3 PROTEIN-RELATED"/>
    <property type="match status" value="1"/>
</dbReference>
<feature type="transmembrane region" description="Helical" evidence="4">
    <location>
        <begin position="12"/>
        <end position="30"/>
    </location>
</feature>
<dbReference type="InterPro" id="IPR020846">
    <property type="entry name" value="MFS_dom"/>
</dbReference>
<evidence type="ECO:0000256" key="3">
    <source>
        <dbReference type="ARBA" id="ARBA00023136"/>
    </source>
</evidence>
<dbReference type="Proteomes" id="UP000031838">
    <property type="component" value="Chromosome 1"/>
</dbReference>
<feature type="transmembrane region" description="Helical" evidence="4">
    <location>
        <begin position="309"/>
        <end position="328"/>
    </location>
</feature>
<feature type="transmembrane region" description="Helical" evidence="4">
    <location>
        <begin position="107"/>
        <end position="129"/>
    </location>
</feature>
<evidence type="ECO:0000313" key="6">
    <source>
        <dbReference type="EMBL" id="AJK46527.1"/>
    </source>
</evidence>
<dbReference type="SUPFAM" id="SSF103473">
    <property type="entry name" value="MFS general substrate transporter"/>
    <property type="match status" value="1"/>
</dbReference>
<accession>A0A0B6RMI0</accession>
<evidence type="ECO:0000256" key="1">
    <source>
        <dbReference type="ARBA" id="ARBA00022692"/>
    </source>
</evidence>
<organism evidence="6 7">
    <name type="scientific">Burkholderia plantarii</name>
    <dbReference type="NCBI Taxonomy" id="41899"/>
    <lineage>
        <taxon>Bacteria</taxon>
        <taxon>Pseudomonadati</taxon>
        <taxon>Pseudomonadota</taxon>
        <taxon>Betaproteobacteria</taxon>
        <taxon>Burkholderiales</taxon>
        <taxon>Burkholderiaceae</taxon>
        <taxon>Burkholderia</taxon>
    </lineage>
</organism>
<feature type="transmembrane region" description="Helical" evidence="4">
    <location>
        <begin position="50"/>
        <end position="69"/>
    </location>
</feature>
<feature type="transmembrane region" description="Helical" evidence="4">
    <location>
        <begin position="81"/>
        <end position="101"/>
    </location>
</feature>
<dbReference type="GO" id="GO:0022857">
    <property type="term" value="F:transmembrane transporter activity"/>
    <property type="evidence" value="ECO:0007669"/>
    <property type="project" value="InterPro"/>
</dbReference>
<dbReference type="HOGENOM" id="CLU_001265_59_9_4"/>
<feature type="domain" description="Major facilitator superfamily (MFS) profile" evidence="5">
    <location>
        <begin position="12"/>
        <end position="399"/>
    </location>
</feature>
<feature type="transmembrane region" description="Helical" evidence="4">
    <location>
        <begin position="257"/>
        <end position="277"/>
    </location>
</feature>
<dbReference type="Pfam" id="PF07690">
    <property type="entry name" value="MFS_1"/>
    <property type="match status" value="1"/>
</dbReference>
<dbReference type="KEGG" id="bgp:BGL_1c20180"/>